<dbReference type="GO" id="GO:0016746">
    <property type="term" value="F:acyltransferase activity"/>
    <property type="evidence" value="ECO:0007669"/>
    <property type="project" value="UniProtKB-KW"/>
</dbReference>
<gene>
    <name evidence="8" type="ORF">DSM19430T_01650</name>
</gene>
<dbReference type="PANTHER" id="PTHR30606">
    <property type="entry name" value="LIPID A BIOSYNTHESIS LAUROYL ACYLTRANSFERASE"/>
    <property type="match status" value="1"/>
</dbReference>
<reference evidence="8 9" key="1">
    <citation type="submission" date="2020-05" db="EMBL/GenBank/DDBJ databases">
        <title>Draft genome sequence of Desulfovibrio psychrotolerans JS1T.</title>
        <authorList>
            <person name="Ueno A."/>
            <person name="Tamazawa S."/>
            <person name="Tamamura S."/>
            <person name="Murakami T."/>
            <person name="Kiyama T."/>
            <person name="Inomata H."/>
            <person name="Amano Y."/>
            <person name="Miyakawa K."/>
            <person name="Tamaki H."/>
            <person name="Naganuma T."/>
            <person name="Kaneko K."/>
        </authorList>
    </citation>
    <scope>NUCLEOTIDE SEQUENCE [LARGE SCALE GENOMIC DNA]</scope>
    <source>
        <strain evidence="8 9">JS1</strain>
    </source>
</reference>
<organism evidence="8 9">
    <name type="scientific">Desulfovibrio psychrotolerans</name>
    <dbReference type="NCBI Taxonomy" id="415242"/>
    <lineage>
        <taxon>Bacteria</taxon>
        <taxon>Pseudomonadati</taxon>
        <taxon>Thermodesulfobacteriota</taxon>
        <taxon>Desulfovibrionia</taxon>
        <taxon>Desulfovibrionales</taxon>
        <taxon>Desulfovibrionaceae</taxon>
        <taxon>Desulfovibrio</taxon>
    </lineage>
</organism>
<dbReference type="AlphaFoldDB" id="A0A7J0BQL6"/>
<protein>
    <submittedName>
        <fullName evidence="8">Acyltransferase</fullName>
    </submittedName>
</protein>
<evidence type="ECO:0000256" key="4">
    <source>
        <dbReference type="ARBA" id="ARBA00022679"/>
    </source>
</evidence>
<dbReference type="InterPro" id="IPR004960">
    <property type="entry name" value="LipA_acyltrans"/>
</dbReference>
<keyword evidence="9" id="KW-1185">Reference proteome</keyword>
<evidence type="ECO:0000256" key="7">
    <source>
        <dbReference type="SAM" id="MobiDB-lite"/>
    </source>
</evidence>
<evidence type="ECO:0000256" key="1">
    <source>
        <dbReference type="ARBA" id="ARBA00004533"/>
    </source>
</evidence>
<evidence type="ECO:0000313" key="9">
    <source>
        <dbReference type="Proteomes" id="UP000503820"/>
    </source>
</evidence>
<evidence type="ECO:0000313" key="8">
    <source>
        <dbReference type="EMBL" id="GFM35481.1"/>
    </source>
</evidence>
<name>A0A7J0BQL6_9BACT</name>
<sequence length="310" mass="34949">MKPFYAAVANLAPKLGFKGVRGLAGVLACCMWHLVPSRRKLAIRAIEKHIDVSPEQAARIARSSFTHNFQSFLELFLSGRVDEEFLQRHIRGIPPNGLQQALKYDGPIIGITAHLGAWEFLGGALGNTIRKERKEALVVVRRNKNPDIHELITHFRQIGGTRVVDHRQAVFTVLKVLKKKGLAAFLVDHNCPRNEAIFLPFLNDIAAVNMGPAVLAVRSGAAVLPVFLVRDGQGGYETHVGKMLTPEELTGSRDDKIRQVARFYTQQVEDYVRKYPEQWFWMHKRWKTRPEAGQDNRSASESTREEKLVG</sequence>
<dbReference type="Pfam" id="PF03279">
    <property type="entry name" value="Lip_A_acyltrans"/>
    <property type="match status" value="1"/>
</dbReference>
<dbReference type="CDD" id="cd07984">
    <property type="entry name" value="LPLAT_LABLAT-like"/>
    <property type="match status" value="1"/>
</dbReference>
<comment type="subcellular location">
    <subcellularLocation>
        <location evidence="1">Cell inner membrane</location>
    </subcellularLocation>
</comment>
<evidence type="ECO:0000256" key="3">
    <source>
        <dbReference type="ARBA" id="ARBA00022519"/>
    </source>
</evidence>
<keyword evidence="6 8" id="KW-0012">Acyltransferase</keyword>
<dbReference type="RefSeq" id="WP_174408200.1">
    <property type="nucleotide sequence ID" value="NZ_BLVP01000001.1"/>
</dbReference>
<evidence type="ECO:0000256" key="5">
    <source>
        <dbReference type="ARBA" id="ARBA00023136"/>
    </source>
</evidence>
<keyword evidence="4 8" id="KW-0808">Transferase</keyword>
<dbReference type="PANTHER" id="PTHR30606:SF10">
    <property type="entry name" value="PHOSPHATIDYLINOSITOL MANNOSIDE ACYLTRANSFERASE"/>
    <property type="match status" value="1"/>
</dbReference>
<evidence type="ECO:0000256" key="6">
    <source>
        <dbReference type="ARBA" id="ARBA00023315"/>
    </source>
</evidence>
<comment type="caution">
    <text evidence="8">The sequence shown here is derived from an EMBL/GenBank/DDBJ whole genome shotgun (WGS) entry which is preliminary data.</text>
</comment>
<keyword evidence="5" id="KW-0472">Membrane</keyword>
<proteinExistence type="predicted"/>
<keyword evidence="3" id="KW-0997">Cell inner membrane</keyword>
<accession>A0A7J0BQL6</accession>
<keyword evidence="2" id="KW-1003">Cell membrane</keyword>
<dbReference type="GO" id="GO:0005886">
    <property type="term" value="C:plasma membrane"/>
    <property type="evidence" value="ECO:0007669"/>
    <property type="project" value="UniProtKB-SubCell"/>
</dbReference>
<dbReference type="EMBL" id="BLVP01000001">
    <property type="protein sequence ID" value="GFM35481.1"/>
    <property type="molecule type" value="Genomic_DNA"/>
</dbReference>
<dbReference type="Proteomes" id="UP000503820">
    <property type="component" value="Unassembled WGS sequence"/>
</dbReference>
<feature type="region of interest" description="Disordered" evidence="7">
    <location>
        <begin position="290"/>
        <end position="310"/>
    </location>
</feature>
<dbReference type="GO" id="GO:0009247">
    <property type="term" value="P:glycolipid biosynthetic process"/>
    <property type="evidence" value="ECO:0007669"/>
    <property type="project" value="UniProtKB-ARBA"/>
</dbReference>
<evidence type="ECO:0000256" key="2">
    <source>
        <dbReference type="ARBA" id="ARBA00022475"/>
    </source>
</evidence>